<dbReference type="SUPFAM" id="SSF48163">
    <property type="entry name" value="An anticodon-binding domain of class I aminoacyl-tRNA synthetases"/>
    <property type="match status" value="1"/>
</dbReference>
<organism evidence="10 11">
    <name type="scientific">Candidatus Woesebacteria bacterium RIFCSPHIGHO2_01_FULL_41_10</name>
    <dbReference type="NCBI Taxonomy" id="1802500"/>
    <lineage>
        <taxon>Bacteria</taxon>
        <taxon>Candidatus Woeseibacteriota</taxon>
    </lineage>
</organism>
<dbReference type="GO" id="GO:0005524">
    <property type="term" value="F:ATP binding"/>
    <property type="evidence" value="ECO:0007669"/>
    <property type="project" value="UniProtKB-UniRule"/>
</dbReference>
<feature type="binding site" evidence="7">
    <location>
        <position position="108"/>
    </location>
    <ligand>
        <name>Zn(2+)</name>
        <dbReference type="ChEBI" id="CHEBI:29105"/>
    </ligand>
</feature>
<feature type="binding site" evidence="7">
    <location>
        <position position="255"/>
    </location>
    <ligand>
        <name>ATP</name>
        <dbReference type="ChEBI" id="CHEBI:30616"/>
    </ligand>
</feature>
<keyword evidence="3 7" id="KW-0547">Nucleotide-binding</keyword>
<dbReference type="InterPro" id="IPR020058">
    <property type="entry name" value="Glu/Gln-tRNA-synth_Ib_cat-dom"/>
</dbReference>
<dbReference type="InterPro" id="IPR008925">
    <property type="entry name" value="aa_tRNA-synth_I_cd-bd_sf"/>
</dbReference>
<comment type="function">
    <text evidence="7">Catalyzes the attachment of glutamate to tRNA(Glu) in a two-step reaction: glutamate is first activated by ATP to form Glu-AMP and then transferred to the acceptor end of tRNA(Glu).</text>
</comment>
<protein>
    <recommendedName>
        <fullName evidence="7">Glutamate--tRNA ligase</fullName>
        <ecNumber evidence="7">6.1.1.17</ecNumber>
    </recommendedName>
    <alternativeName>
        <fullName evidence="7">Glutamyl-tRNA synthetase</fullName>
        <shortName evidence="7">GluRS</shortName>
    </alternativeName>
</protein>
<dbReference type="InterPro" id="IPR004527">
    <property type="entry name" value="Glu-tRNA-ligase_bac/mito"/>
</dbReference>
<keyword evidence="7" id="KW-0862">Zinc</keyword>
<evidence type="ECO:0000259" key="8">
    <source>
        <dbReference type="Pfam" id="PF00749"/>
    </source>
</evidence>
<dbReference type="InterPro" id="IPR049940">
    <property type="entry name" value="GluQ/Sye"/>
</dbReference>
<keyword evidence="2 7" id="KW-0436">Ligase</keyword>
<keyword evidence="6 7" id="KW-0030">Aminoacyl-tRNA synthetase</keyword>
<dbReference type="PRINTS" id="PR00987">
    <property type="entry name" value="TRNASYNTHGLU"/>
</dbReference>
<dbReference type="GO" id="GO:0005737">
    <property type="term" value="C:cytoplasm"/>
    <property type="evidence" value="ECO:0007669"/>
    <property type="project" value="UniProtKB-SubCell"/>
</dbReference>
<dbReference type="PANTHER" id="PTHR43311">
    <property type="entry name" value="GLUTAMATE--TRNA LIGASE"/>
    <property type="match status" value="1"/>
</dbReference>
<comment type="caution">
    <text evidence="10">The sequence shown here is derived from an EMBL/GenBank/DDBJ whole genome shotgun (WGS) entry which is preliminary data.</text>
</comment>
<evidence type="ECO:0000256" key="7">
    <source>
        <dbReference type="HAMAP-Rule" id="MF_00022"/>
    </source>
</evidence>
<dbReference type="AlphaFoldDB" id="A0A1F7YS38"/>
<feature type="binding site" evidence="7">
    <location>
        <position position="134"/>
    </location>
    <ligand>
        <name>Zn(2+)</name>
        <dbReference type="ChEBI" id="CHEBI:29105"/>
    </ligand>
</feature>
<dbReference type="FunFam" id="3.40.50.620:FF:000045">
    <property type="entry name" value="Glutamate--tRNA ligase, mitochondrial"/>
    <property type="match status" value="1"/>
</dbReference>
<feature type="domain" description="Aminoacyl-tRNA synthetase class I anticodon-binding" evidence="9">
    <location>
        <begin position="336"/>
        <end position="466"/>
    </location>
</feature>
<evidence type="ECO:0000256" key="3">
    <source>
        <dbReference type="ARBA" id="ARBA00022741"/>
    </source>
</evidence>
<dbReference type="InterPro" id="IPR045462">
    <property type="entry name" value="aa-tRNA-synth_I_cd-bd"/>
</dbReference>
<dbReference type="Gene3D" id="3.40.50.620">
    <property type="entry name" value="HUPs"/>
    <property type="match status" value="1"/>
</dbReference>
<evidence type="ECO:0000259" key="9">
    <source>
        <dbReference type="Pfam" id="PF19269"/>
    </source>
</evidence>
<dbReference type="EMBL" id="MGGM01000004">
    <property type="protein sequence ID" value="OGM30112.1"/>
    <property type="molecule type" value="Genomic_DNA"/>
</dbReference>
<keyword evidence="4 7" id="KW-0067">ATP-binding</keyword>
<dbReference type="EC" id="6.1.1.17" evidence="7"/>
<dbReference type="STRING" id="1802500.A2801_03875"/>
<dbReference type="Proteomes" id="UP000177263">
    <property type="component" value="Unassembled WGS sequence"/>
</dbReference>
<evidence type="ECO:0000256" key="1">
    <source>
        <dbReference type="ARBA" id="ARBA00007894"/>
    </source>
</evidence>
<reference evidence="10 11" key="1">
    <citation type="journal article" date="2016" name="Nat. Commun.">
        <title>Thousands of microbial genomes shed light on interconnected biogeochemical processes in an aquifer system.</title>
        <authorList>
            <person name="Anantharaman K."/>
            <person name="Brown C.T."/>
            <person name="Hug L.A."/>
            <person name="Sharon I."/>
            <person name="Castelle C.J."/>
            <person name="Probst A.J."/>
            <person name="Thomas B.C."/>
            <person name="Singh A."/>
            <person name="Wilkins M.J."/>
            <person name="Karaoz U."/>
            <person name="Brodie E.L."/>
            <person name="Williams K.H."/>
            <person name="Hubbard S.S."/>
            <person name="Banfield J.F."/>
        </authorList>
    </citation>
    <scope>NUCLEOTIDE SEQUENCE [LARGE SCALE GENOMIC DNA]</scope>
</reference>
<evidence type="ECO:0000256" key="6">
    <source>
        <dbReference type="ARBA" id="ARBA00023146"/>
    </source>
</evidence>
<gene>
    <name evidence="7" type="primary">gltX</name>
    <name evidence="10" type="ORF">A2801_03875</name>
</gene>
<feature type="binding site" evidence="7">
    <location>
        <position position="106"/>
    </location>
    <ligand>
        <name>Zn(2+)</name>
        <dbReference type="ChEBI" id="CHEBI:29105"/>
    </ligand>
</feature>
<evidence type="ECO:0000256" key="4">
    <source>
        <dbReference type="ARBA" id="ARBA00022840"/>
    </source>
</evidence>
<dbReference type="GO" id="GO:0004818">
    <property type="term" value="F:glutamate-tRNA ligase activity"/>
    <property type="evidence" value="ECO:0007669"/>
    <property type="project" value="UniProtKB-UniRule"/>
</dbReference>
<dbReference type="InterPro" id="IPR014729">
    <property type="entry name" value="Rossmann-like_a/b/a_fold"/>
</dbReference>
<dbReference type="Pfam" id="PF00749">
    <property type="entry name" value="tRNA-synt_1c"/>
    <property type="match status" value="1"/>
</dbReference>
<keyword evidence="5 7" id="KW-0648">Protein biosynthesis</keyword>
<dbReference type="InterPro" id="IPR033910">
    <property type="entry name" value="GluRS_core"/>
</dbReference>
<sequence>MKVRTRMAPSPTGEYHVGHIRTLLYNYAFARKNEGKFILRIEDTDQVRLVDGAVERIMEVIRDYGFSWEEGPDIGGPYAPYTQSERLDIYKKYAEELVSRGYAYRCFCSAERLAQMREEQKKRGLPSTKYDRHCLHLSPQEIEEKLKNGESYVIRQKMPDNETIVFKDVVYGEISYNSQDLDDQVLLKSDGFPTYQLGVVVDDHLMEITHVMRGNDWLPSTPKHMLLYKAFGWEPPVHIHLPNLKELGSTKKLSKRFGPVSAREFLEEGYLPEAIINFLMLLGWNSGTKQEIYSLDEFIAVFDPEKITKVDLVSFDRAKLDWMNGQYIQKMDLGELSEKLLPFAPKTAKLEELKEIVPLINTRMKKLSDFSELCGFLFQSPDGGEDLSDDDKKHISKAQEALSNLETWDLDAINTSLMKAVDENSFKTSKFFMSLRLAITGHKITPPLNESLVILGKEETLARLKRST</sequence>
<name>A0A1F7YS38_9BACT</name>
<dbReference type="NCBIfam" id="TIGR00464">
    <property type="entry name" value="gltX_bact"/>
    <property type="match status" value="1"/>
</dbReference>
<feature type="short sequence motif" description="'HIGH' region" evidence="7">
    <location>
        <begin position="9"/>
        <end position="19"/>
    </location>
</feature>
<dbReference type="InterPro" id="IPR020751">
    <property type="entry name" value="aa-tRNA-synth_I_codon-bd_sub2"/>
</dbReference>
<keyword evidence="7" id="KW-0963">Cytoplasm</keyword>
<dbReference type="GO" id="GO:0000049">
    <property type="term" value="F:tRNA binding"/>
    <property type="evidence" value="ECO:0007669"/>
    <property type="project" value="InterPro"/>
</dbReference>
<keyword evidence="7" id="KW-0479">Metal-binding</keyword>
<dbReference type="SUPFAM" id="SSF52374">
    <property type="entry name" value="Nucleotidylyl transferase"/>
    <property type="match status" value="1"/>
</dbReference>
<feature type="binding site" evidence="7">
    <location>
        <position position="136"/>
    </location>
    <ligand>
        <name>Zn(2+)</name>
        <dbReference type="ChEBI" id="CHEBI:29105"/>
    </ligand>
</feature>
<dbReference type="GO" id="GO:0008270">
    <property type="term" value="F:zinc ion binding"/>
    <property type="evidence" value="ECO:0007669"/>
    <property type="project" value="UniProtKB-UniRule"/>
</dbReference>
<dbReference type="InterPro" id="IPR000924">
    <property type="entry name" value="Glu/Gln-tRNA-synth"/>
</dbReference>
<proteinExistence type="inferred from homology"/>
<dbReference type="HAMAP" id="MF_00022">
    <property type="entry name" value="Glu_tRNA_synth_type1"/>
    <property type="match status" value="1"/>
</dbReference>
<evidence type="ECO:0000313" key="11">
    <source>
        <dbReference type="Proteomes" id="UP000177263"/>
    </source>
</evidence>
<comment type="subcellular location">
    <subcellularLocation>
        <location evidence="7">Cytoplasm</location>
    </subcellularLocation>
</comment>
<accession>A0A1F7YS38</accession>
<dbReference type="Pfam" id="PF19269">
    <property type="entry name" value="Anticodon_2"/>
    <property type="match status" value="1"/>
</dbReference>
<dbReference type="Gene3D" id="1.10.10.350">
    <property type="match status" value="1"/>
</dbReference>
<evidence type="ECO:0000256" key="2">
    <source>
        <dbReference type="ARBA" id="ARBA00022598"/>
    </source>
</evidence>
<dbReference type="CDD" id="cd00808">
    <property type="entry name" value="GluRS_core"/>
    <property type="match status" value="1"/>
</dbReference>
<feature type="domain" description="Glutamyl/glutaminyl-tRNA synthetase class Ib catalytic" evidence="8">
    <location>
        <begin position="2"/>
        <end position="322"/>
    </location>
</feature>
<comment type="catalytic activity">
    <reaction evidence="7">
        <text>tRNA(Glu) + L-glutamate + ATP = L-glutamyl-tRNA(Glu) + AMP + diphosphate</text>
        <dbReference type="Rhea" id="RHEA:23540"/>
        <dbReference type="Rhea" id="RHEA-COMP:9663"/>
        <dbReference type="Rhea" id="RHEA-COMP:9680"/>
        <dbReference type="ChEBI" id="CHEBI:29985"/>
        <dbReference type="ChEBI" id="CHEBI:30616"/>
        <dbReference type="ChEBI" id="CHEBI:33019"/>
        <dbReference type="ChEBI" id="CHEBI:78442"/>
        <dbReference type="ChEBI" id="CHEBI:78520"/>
        <dbReference type="ChEBI" id="CHEBI:456215"/>
        <dbReference type="EC" id="6.1.1.17"/>
    </reaction>
</comment>
<dbReference type="PANTHER" id="PTHR43311:SF2">
    <property type="entry name" value="GLUTAMATE--TRNA LIGASE, MITOCHONDRIAL-RELATED"/>
    <property type="match status" value="1"/>
</dbReference>
<dbReference type="GO" id="GO:0006424">
    <property type="term" value="P:glutamyl-tRNA aminoacylation"/>
    <property type="evidence" value="ECO:0007669"/>
    <property type="project" value="UniProtKB-UniRule"/>
</dbReference>
<evidence type="ECO:0000313" key="10">
    <source>
        <dbReference type="EMBL" id="OGM30112.1"/>
    </source>
</evidence>
<comment type="similarity">
    <text evidence="1 7">Belongs to the class-I aminoacyl-tRNA synthetase family. Glutamate--tRNA ligase type 1 subfamily.</text>
</comment>
<comment type="subunit">
    <text evidence="7">Monomer.</text>
</comment>
<evidence type="ECO:0000256" key="5">
    <source>
        <dbReference type="ARBA" id="ARBA00022917"/>
    </source>
</evidence>
<comment type="cofactor">
    <cofactor evidence="7">
        <name>Zn(2+)</name>
        <dbReference type="ChEBI" id="CHEBI:29105"/>
    </cofactor>
    <text evidence="7">Binds 1 zinc ion per subunit.</text>
</comment>
<feature type="short sequence motif" description="'KMSKS' region" evidence="7">
    <location>
        <begin position="252"/>
        <end position="256"/>
    </location>
</feature>